<dbReference type="InterPro" id="IPR036236">
    <property type="entry name" value="Znf_C2H2_sf"/>
</dbReference>
<dbReference type="SUPFAM" id="SSF57716">
    <property type="entry name" value="Glucocorticoid receptor-like (DNA-binding domain)"/>
    <property type="match status" value="1"/>
</dbReference>
<dbReference type="AlphaFoldDB" id="B4PTU6"/>
<dbReference type="EMBL" id="CM000160">
    <property type="protein sequence ID" value="EDW96557.1"/>
    <property type="molecule type" value="Genomic_DNA"/>
</dbReference>
<dbReference type="GO" id="GO:0008270">
    <property type="term" value="F:zinc ion binding"/>
    <property type="evidence" value="ECO:0007669"/>
    <property type="project" value="UniProtKB-UniRule"/>
</dbReference>
<dbReference type="SMART" id="SM00355">
    <property type="entry name" value="ZnF_C2H2"/>
    <property type="match status" value="5"/>
</dbReference>
<keyword evidence="6" id="KW-0805">Transcription regulation</keyword>
<dbReference type="Pfam" id="PF07776">
    <property type="entry name" value="zf-AD"/>
    <property type="match status" value="1"/>
</dbReference>
<dbReference type="PANTHER" id="PTHR47772:SF13">
    <property type="entry name" value="GASTRULA ZINC FINGER PROTEIN XLCGF49.1-LIKE-RELATED"/>
    <property type="match status" value="1"/>
</dbReference>
<accession>B4PTU6</accession>
<dbReference type="InterPro" id="IPR013087">
    <property type="entry name" value="Znf_C2H2_type"/>
</dbReference>
<dbReference type="GO" id="GO:0005634">
    <property type="term" value="C:nucleus"/>
    <property type="evidence" value="ECO:0007669"/>
    <property type="project" value="UniProtKB-SubCell"/>
</dbReference>
<evidence type="ECO:0000259" key="13">
    <source>
        <dbReference type="PROSITE" id="PS51915"/>
    </source>
</evidence>
<keyword evidence="7" id="KW-0804">Transcription</keyword>
<dbReference type="KEGG" id="dya:Dyak_GE25901"/>
<dbReference type="OrthoDB" id="6077919at2759"/>
<dbReference type="SMR" id="B4PTU6"/>
<feature type="domain" description="C2H2-type" evidence="12">
    <location>
        <begin position="182"/>
        <end position="209"/>
    </location>
</feature>
<evidence type="ECO:0000313" key="14">
    <source>
        <dbReference type="EMBL" id="EDW96557.1"/>
    </source>
</evidence>
<dbReference type="FunFam" id="3.30.160.60:FF:002769">
    <property type="entry name" value="GM23757"/>
    <property type="match status" value="1"/>
</dbReference>
<dbReference type="Proteomes" id="UP000002282">
    <property type="component" value="Chromosome 3R"/>
</dbReference>
<feature type="binding site" evidence="10">
    <location>
        <position position="6"/>
    </location>
    <ligand>
        <name>Zn(2+)</name>
        <dbReference type="ChEBI" id="CHEBI:29105"/>
    </ligand>
</feature>
<keyword evidence="2 10" id="KW-0479">Metal-binding</keyword>
<dbReference type="PROSITE" id="PS51915">
    <property type="entry name" value="ZAD"/>
    <property type="match status" value="1"/>
</dbReference>
<comment type="subcellular location">
    <subcellularLocation>
        <location evidence="1">Nucleus</location>
    </subcellularLocation>
</comment>
<keyword evidence="3" id="KW-0677">Repeat</keyword>
<keyword evidence="15" id="KW-1185">Reference proteome</keyword>
<dbReference type="PANTHER" id="PTHR47772">
    <property type="entry name" value="ZINC FINGER PROTEIN 200"/>
    <property type="match status" value="1"/>
</dbReference>
<evidence type="ECO:0008006" key="16">
    <source>
        <dbReference type="Google" id="ProtNLM"/>
    </source>
</evidence>
<evidence type="ECO:0000256" key="10">
    <source>
        <dbReference type="PROSITE-ProRule" id="PRU01263"/>
    </source>
</evidence>
<reference evidence="14 15" key="1">
    <citation type="journal article" date="2007" name="Nature">
        <title>Evolution of genes and genomes on the Drosophila phylogeny.</title>
        <authorList>
            <consortium name="Drosophila 12 Genomes Consortium"/>
            <person name="Clark A.G."/>
            <person name="Eisen M.B."/>
            <person name="Smith D.R."/>
            <person name="Bergman C.M."/>
            <person name="Oliver B."/>
            <person name="Markow T.A."/>
            <person name="Kaufman T.C."/>
            <person name="Kellis M."/>
            <person name="Gelbart W."/>
            <person name="Iyer V.N."/>
            <person name="Pollard D.A."/>
            <person name="Sackton T.B."/>
            <person name="Larracuente A.M."/>
            <person name="Singh N.D."/>
            <person name="Abad J.P."/>
            <person name="Abt D.N."/>
            <person name="Adryan B."/>
            <person name="Aguade M."/>
            <person name="Akashi H."/>
            <person name="Anderson W.W."/>
            <person name="Aquadro C.F."/>
            <person name="Ardell D.H."/>
            <person name="Arguello R."/>
            <person name="Artieri C.G."/>
            <person name="Barbash D.A."/>
            <person name="Barker D."/>
            <person name="Barsanti P."/>
            <person name="Batterham P."/>
            <person name="Batzoglou S."/>
            <person name="Begun D."/>
            <person name="Bhutkar A."/>
            <person name="Blanco E."/>
            <person name="Bosak S.A."/>
            <person name="Bradley R.K."/>
            <person name="Brand A.D."/>
            <person name="Brent M.R."/>
            <person name="Brooks A.N."/>
            <person name="Brown R.H."/>
            <person name="Butlin R.K."/>
            <person name="Caggese C."/>
            <person name="Calvi B.R."/>
            <person name="Bernardo de Carvalho A."/>
            <person name="Caspi A."/>
            <person name="Castrezana S."/>
            <person name="Celniker S.E."/>
            <person name="Chang J.L."/>
            <person name="Chapple C."/>
            <person name="Chatterji S."/>
            <person name="Chinwalla A."/>
            <person name="Civetta A."/>
            <person name="Clifton S.W."/>
            <person name="Comeron J.M."/>
            <person name="Costello J.C."/>
            <person name="Coyne J.A."/>
            <person name="Daub J."/>
            <person name="David R.G."/>
            <person name="Delcher A.L."/>
            <person name="Delehaunty K."/>
            <person name="Do C.B."/>
            <person name="Ebling H."/>
            <person name="Edwards K."/>
            <person name="Eickbush T."/>
            <person name="Evans J.D."/>
            <person name="Filipski A."/>
            <person name="Findeiss S."/>
            <person name="Freyhult E."/>
            <person name="Fulton L."/>
            <person name="Fulton R."/>
            <person name="Garcia A.C."/>
            <person name="Gardiner A."/>
            <person name="Garfield D.A."/>
            <person name="Garvin B.E."/>
            <person name="Gibson G."/>
            <person name="Gilbert D."/>
            <person name="Gnerre S."/>
            <person name="Godfrey J."/>
            <person name="Good R."/>
            <person name="Gotea V."/>
            <person name="Gravely B."/>
            <person name="Greenberg A.J."/>
            <person name="Griffiths-Jones S."/>
            <person name="Gross S."/>
            <person name="Guigo R."/>
            <person name="Gustafson E.A."/>
            <person name="Haerty W."/>
            <person name="Hahn M.W."/>
            <person name="Halligan D.L."/>
            <person name="Halpern A.L."/>
            <person name="Halter G.M."/>
            <person name="Han M.V."/>
            <person name="Heger A."/>
            <person name="Hillier L."/>
            <person name="Hinrichs A.S."/>
            <person name="Holmes I."/>
            <person name="Hoskins R.A."/>
            <person name="Hubisz M.J."/>
            <person name="Hultmark D."/>
            <person name="Huntley M.A."/>
            <person name="Jaffe D.B."/>
            <person name="Jagadeeshan S."/>
            <person name="Jeck W.R."/>
            <person name="Johnson J."/>
            <person name="Jones C.D."/>
            <person name="Jordan W.C."/>
            <person name="Karpen G.H."/>
            <person name="Kataoka E."/>
            <person name="Keightley P.D."/>
            <person name="Kheradpour P."/>
            <person name="Kirkness E.F."/>
            <person name="Koerich L.B."/>
            <person name="Kristiansen K."/>
            <person name="Kudrna D."/>
            <person name="Kulathinal R.J."/>
            <person name="Kumar S."/>
            <person name="Kwok R."/>
            <person name="Lander E."/>
            <person name="Langley C.H."/>
            <person name="Lapoint R."/>
            <person name="Lazzaro B.P."/>
            <person name="Lee S.J."/>
            <person name="Levesque L."/>
            <person name="Li R."/>
            <person name="Lin C.F."/>
            <person name="Lin M.F."/>
            <person name="Lindblad-Toh K."/>
            <person name="Llopart A."/>
            <person name="Long M."/>
            <person name="Low L."/>
            <person name="Lozovsky E."/>
            <person name="Lu J."/>
            <person name="Luo M."/>
            <person name="Machado C.A."/>
            <person name="Makalowski W."/>
            <person name="Marzo M."/>
            <person name="Matsuda M."/>
            <person name="Matzkin L."/>
            <person name="McAllister B."/>
            <person name="McBride C.S."/>
            <person name="McKernan B."/>
            <person name="McKernan K."/>
            <person name="Mendez-Lago M."/>
            <person name="Minx P."/>
            <person name="Mollenhauer M.U."/>
            <person name="Montooth K."/>
            <person name="Mount S.M."/>
            <person name="Mu X."/>
            <person name="Myers E."/>
            <person name="Negre B."/>
            <person name="Newfeld S."/>
            <person name="Nielsen R."/>
            <person name="Noor M.A."/>
            <person name="O'Grady P."/>
            <person name="Pachter L."/>
            <person name="Papaceit M."/>
            <person name="Parisi M.J."/>
            <person name="Parisi M."/>
            <person name="Parts L."/>
            <person name="Pedersen J.S."/>
            <person name="Pesole G."/>
            <person name="Phillippy A.M."/>
            <person name="Ponting C.P."/>
            <person name="Pop M."/>
            <person name="Porcelli D."/>
            <person name="Powell J.R."/>
            <person name="Prohaska S."/>
            <person name="Pruitt K."/>
            <person name="Puig M."/>
            <person name="Quesneville H."/>
            <person name="Ram K.R."/>
            <person name="Rand D."/>
            <person name="Rasmussen M.D."/>
            <person name="Reed L.K."/>
            <person name="Reenan R."/>
            <person name="Reily A."/>
            <person name="Remington K.A."/>
            <person name="Rieger T.T."/>
            <person name="Ritchie M.G."/>
            <person name="Robin C."/>
            <person name="Rogers Y.H."/>
            <person name="Rohde C."/>
            <person name="Rozas J."/>
            <person name="Rubenfield M.J."/>
            <person name="Ruiz A."/>
            <person name="Russo S."/>
            <person name="Salzberg S.L."/>
            <person name="Sanchez-Gracia A."/>
            <person name="Saranga D.J."/>
            <person name="Sato H."/>
            <person name="Schaeffer S.W."/>
            <person name="Schatz M.C."/>
            <person name="Schlenke T."/>
            <person name="Schwartz R."/>
            <person name="Segarra C."/>
            <person name="Singh R.S."/>
            <person name="Sirot L."/>
            <person name="Sirota M."/>
            <person name="Sisneros N.B."/>
            <person name="Smith C.D."/>
            <person name="Smith T.F."/>
            <person name="Spieth J."/>
            <person name="Stage D.E."/>
            <person name="Stark A."/>
            <person name="Stephan W."/>
            <person name="Strausberg R.L."/>
            <person name="Strempel S."/>
            <person name="Sturgill D."/>
            <person name="Sutton G."/>
            <person name="Sutton G.G."/>
            <person name="Tao W."/>
            <person name="Teichmann S."/>
            <person name="Tobari Y.N."/>
            <person name="Tomimura Y."/>
            <person name="Tsolas J.M."/>
            <person name="Valente V.L."/>
            <person name="Venter E."/>
            <person name="Venter J.C."/>
            <person name="Vicario S."/>
            <person name="Vieira F.G."/>
            <person name="Vilella A.J."/>
            <person name="Villasante A."/>
            <person name="Walenz B."/>
            <person name="Wang J."/>
            <person name="Wasserman M."/>
            <person name="Watts T."/>
            <person name="Wilson D."/>
            <person name="Wilson R.K."/>
            <person name="Wing R.A."/>
            <person name="Wolfner M.F."/>
            <person name="Wong A."/>
            <person name="Wong G.K."/>
            <person name="Wu C.I."/>
            <person name="Wu G."/>
            <person name="Yamamoto D."/>
            <person name="Yang H.P."/>
            <person name="Yang S.P."/>
            <person name="Yorke J.A."/>
            <person name="Yoshida K."/>
            <person name="Zdobnov E."/>
            <person name="Zhang P."/>
            <person name="Zhang Y."/>
            <person name="Zimin A.V."/>
            <person name="Baldwin J."/>
            <person name="Abdouelleil A."/>
            <person name="Abdulkadir J."/>
            <person name="Abebe A."/>
            <person name="Abera B."/>
            <person name="Abreu J."/>
            <person name="Acer S.C."/>
            <person name="Aftuck L."/>
            <person name="Alexander A."/>
            <person name="An P."/>
            <person name="Anderson E."/>
            <person name="Anderson S."/>
            <person name="Arachi H."/>
            <person name="Azer M."/>
            <person name="Bachantsang P."/>
            <person name="Barry A."/>
            <person name="Bayul T."/>
            <person name="Berlin A."/>
            <person name="Bessette D."/>
            <person name="Bloom T."/>
            <person name="Blye J."/>
            <person name="Boguslavskiy L."/>
            <person name="Bonnet C."/>
            <person name="Boukhgalter B."/>
            <person name="Bourzgui I."/>
            <person name="Brown A."/>
            <person name="Cahill P."/>
            <person name="Channer S."/>
            <person name="Cheshatsang Y."/>
            <person name="Chuda L."/>
            <person name="Citroen M."/>
            <person name="Collymore A."/>
            <person name="Cooke P."/>
            <person name="Costello M."/>
            <person name="D'Aco K."/>
            <person name="Daza R."/>
            <person name="De Haan G."/>
            <person name="DeGray S."/>
            <person name="DeMaso C."/>
            <person name="Dhargay N."/>
            <person name="Dooley K."/>
            <person name="Dooley E."/>
            <person name="Doricent M."/>
            <person name="Dorje P."/>
            <person name="Dorjee K."/>
            <person name="Dupes A."/>
            <person name="Elong R."/>
            <person name="Falk J."/>
            <person name="Farina A."/>
            <person name="Faro S."/>
            <person name="Ferguson D."/>
            <person name="Fisher S."/>
            <person name="Foley C.D."/>
            <person name="Franke A."/>
            <person name="Friedrich D."/>
            <person name="Gadbois L."/>
            <person name="Gearin G."/>
            <person name="Gearin C.R."/>
            <person name="Giannoukos G."/>
            <person name="Goode T."/>
            <person name="Graham J."/>
            <person name="Grandbois E."/>
            <person name="Grewal S."/>
            <person name="Gyaltsen K."/>
            <person name="Hafez N."/>
            <person name="Hagos B."/>
            <person name="Hall J."/>
            <person name="Henson C."/>
            <person name="Hollinger A."/>
            <person name="Honan T."/>
            <person name="Huard M.D."/>
            <person name="Hughes L."/>
            <person name="Hurhula B."/>
            <person name="Husby M.E."/>
            <person name="Kamat A."/>
            <person name="Kanga B."/>
            <person name="Kashin S."/>
            <person name="Khazanovich D."/>
            <person name="Kisner P."/>
            <person name="Lance K."/>
            <person name="Lara M."/>
            <person name="Lee W."/>
            <person name="Lennon N."/>
            <person name="Letendre F."/>
            <person name="LeVine R."/>
            <person name="Lipovsky A."/>
            <person name="Liu X."/>
            <person name="Liu J."/>
            <person name="Liu S."/>
            <person name="Lokyitsang T."/>
            <person name="Lokyitsang Y."/>
            <person name="Lubonja R."/>
            <person name="Lui A."/>
            <person name="MacDonald P."/>
            <person name="Magnisalis V."/>
            <person name="Maru K."/>
            <person name="Matthews C."/>
            <person name="McCusker W."/>
            <person name="McDonough S."/>
            <person name="Mehta T."/>
            <person name="Meldrim J."/>
            <person name="Meneus L."/>
            <person name="Mihai O."/>
            <person name="Mihalev A."/>
            <person name="Mihova T."/>
            <person name="Mittelman R."/>
            <person name="Mlenga V."/>
            <person name="Montmayeur A."/>
            <person name="Mulrain L."/>
            <person name="Navidi A."/>
            <person name="Naylor J."/>
            <person name="Negash T."/>
            <person name="Nguyen T."/>
            <person name="Nguyen N."/>
            <person name="Nicol R."/>
            <person name="Norbu C."/>
            <person name="Norbu N."/>
            <person name="Novod N."/>
            <person name="O'Neill B."/>
            <person name="Osman S."/>
            <person name="Markiewicz E."/>
            <person name="Oyono O.L."/>
            <person name="Patti C."/>
            <person name="Phunkhang P."/>
            <person name="Pierre F."/>
            <person name="Priest M."/>
            <person name="Raghuraman S."/>
            <person name="Rege F."/>
            <person name="Reyes R."/>
            <person name="Rise C."/>
            <person name="Rogov P."/>
            <person name="Ross K."/>
            <person name="Ryan E."/>
            <person name="Settipalli S."/>
            <person name="Shea T."/>
            <person name="Sherpa N."/>
            <person name="Shi L."/>
            <person name="Shih D."/>
            <person name="Sparrow T."/>
            <person name="Spaulding J."/>
            <person name="Stalker J."/>
            <person name="Stange-Thomann N."/>
            <person name="Stavropoulos S."/>
            <person name="Stone C."/>
            <person name="Strader C."/>
            <person name="Tesfaye S."/>
            <person name="Thomson T."/>
            <person name="Thoulutsang Y."/>
            <person name="Thoulutsang D."/>
            <person name="Topham K."/>
            <person name="Topping I."/>
            <person name="Tsamla T."/>
            <person name="Vassiliev H."/>
            <person name="Vo A."/>
            <person name="Wangchuk T."/>
            <person name="Wangdi T."/>
            <person name="Weiand M."/>
            <person name="Wilkinson J."/>
            <person name="Wilson A."/>
            <person name="Yadav S."/>
            <person name="Young G."/>
            <person name="Yu Q."/>
            <person name="Zembek L."/>
            <person name="Zhong D."/>
            <person name="Zimmer A."/>
            <person name="Zwirko Z."/>
            <person name="Jaffe D.B."/>
            <person name="Alvarez P."/>
            <person name="Brockman W."/>
            <person name="Butler J."/>
            <person name="Chin C."/>
            <person name="Gnerre S."/>
            <person name="Grabherr M."/>
            <person name="Kleber M."/>
            <person name="Mauceli E."/>
            <person name="MacCallum I."/>
        </authorList>
    </citation>
    <scope>NUCLEOTIDE SEQUENCE [LARGE SCALE GENOMIC DNA]</scope>
    <source>
        <strain evidence="15">Tai18E2 / Tucson 14021-0261.01</strain>
    </source>
</reference>
<feature type="binding site" evidence="10">
    <location>
        <position position="9"/>
    </location>
    <ligand>
        <name>Zn(2+)</name>
        <dbReference type="ChEBI" id="CHEBI:29105"/>
    </ligand>
</feature>
<organism evidence="14 15">
    <name type="scientific">Drosophila yakuba</name>
    <name type="common">Fruit fly</name>
    <dbReference type="NCBI Taxonomy" id="7245"/>
    <lineage>
        <taxon>Eukaryota</taxon>
        <taxon>Metazoa</taxon>
        <taxon>Ecdysozoa</taxon>
        <taxon>Arthropoda</taxon>
        <taxon>Hexapoda</taxon>
        <taxon>Insecta</taxon>
        <taxon>Pterygota</taxon>
        <taxon>Neoptera</taxon>
        <taxon>Endopterygota</taxon>
        <taxon>Diptera</taxon>
        <taxon>Brachycera</taxon>
        <taxon>Muscomorpha</taxon>
        <taxon>Ephydroidea</taxon>
        <taxon>Drosophilidae</taxon>
        <taxon>Drosophila</taxon>
        <taxon>Sophophora</taxon>
    </lineage>
</organism>
<dbReference type="InterPro" id="IPR012934">
    <property type="entry name" value="Znf_AD"/>
</dbReference>
<evidence type="ECO:0000256" key="2">
    <source>
        <dbReference type="ARBA" id="ARBA00022723"/>
    </source>
</evidence>
<feature type="binding site" evidence="10">
    <location>
        <position position="52"/>
    </location>
    <ligand>
        <name>Zn(2+)</name>
        <dbReference type="ChEBI" id="CHEBI:29105"/>
    </ligand>
</feature>
<evidence type="ECO:0000256" key="11">
    <source>
        <dbReference type="SAM" id="MobiDB-lite"/>
    </source>
</evidence>
<dbReference type="SMART" id="SM00868">
    <property type="entry name" value="zf-AD"/>
    <property type="match status" value="1"/>
</dbReference>
<evidence type="ECO:0000259" key="12">
    <source>
        <dbReference type="PROSITE" id="PS50157"/>
    </source>
</evidence>
<evidence type="ECO:0000256" key="7">
    <source>
        <dbReference type="ARBA" id="ARBA00023163"/>
    </source>
</evidence>
<dbReference type="InterPro" id="IPR050636">
    <property type="entry name" value="C2H2-ZF_domain-containing"/>
</dbReference>
<evidence type="ECO:0000256" key="5">
    <source>
        <dbReference type="ARBA" id="ARBA00022833"/>
    </source>
</evidence>
<reference evidence="14 15" key="2">
    <citation type="journal article" date="2007" name="PLoS Biol.">
        <title>Principles of genome evolution in the Drosophila melanogaster species group.</title>
        <authorList>
            <person name="Ranz J.M."/>
            <person name="Maurin D."/>
            <person name="Chan Y.S."/>
            <person name="von Grotthuss M."/>
            <person name="Hillier L.W."/>
            <person name="Roote J."/>
            <person name="Ashburner M."/>
            <person name="Bergman C.M."/>
        </authorList>
    </citation>
    <scope>NUCLEOTIDE SEQUENCE [LARGE SCALE GENOMIC DNA]</scope>
    <source>
        <strain evidence="15">Tai18E2 / Tucson 14021-0261.01</strain>
    </source>
</reference>
<gene>
    <name evidence="14" type="primary">Dyak\GE25901</name>
    <name evidence="14" type="synonym">dyak_GLEANR_9491</name>
    <name evidence="14" type="synonym">GE25901</name>
    <name evidence="14" type="ORF">Dyak_GE25901</name>
</gene>
<dbReference type="FunFam" id="3.30.160.60:FF:003120">
    <property type="entry name" value="GM04789p"/>
    <property type="match status" value="1"/>
</dbReference>
<evidence type="ECO:0000256" key="3">
    <source>
        <dbReference type="ARBA" id="ARBA00022737"/>
    </source>
</evidence>
<feature type="domain" description="C2H2-type" evidence="12">
    <location>
        <begin position="239"/>
        <end position="266"/>
    </location>
</feature>
<dbReference type="Pfam" id="PF00096">
    <property type="entry name" value="zf-C2H2"/>
    <property type="match status" value="1"/>
</dbReference>
<dbReference type="GO" id="GO:0007526">
    <property type="term" value="P:larval somatic muscle development"/>
    <property type="evidence" value="ECO:0007669"/>
    <property type="project" value="EnsemblMetazoa"/>
</dbReference>
<name>B4PTU6_DROYA</name>
<feature type="region of interest" description="Disordered" evidence="11">
    <location>
        <begin position="87"/>
        <end position="112"/>
    </location>
</feature>
<feature type="domain" description="C2H2-type" evidence="12">
    <location>
        <begin position="295"/>
        <end position="324"/>
    </location>
</feature>
<feature type="binding site" evidence="10">
    <location>
        <position position="55"/>
    </location>
    <ligand>
        <name>Zn(2+)</name>
        <dbReference type="ChEBI" id="CHEBI:29105"/>
    </ligand>
</feature>
<feature type="domain" description="C2H2-type" evidence="12">
    <location>
        <begin position="210"/>
        <end position="238"/>
    </location>
</feature>
<evidence type="ECO:0000313" key="15">
    <source>
        <dbReference type="Proteomes" id="UP000002282"/>
    </source>
</evidence>
<dbReference type="SUPFAM" id="SSF57667">
    <property type="entry name" value="beta-beta-alpha zinc fingers"/>
    <property type="match status" value="3"/>
</dbReference>
<proteinExistence type="predicted"/>
<evidence type="ECO:0000256" key="4">
    <source>
        <dbReference type="ARBA" id="ARBA00022771"/>
    </source>
</evidence>
<dbReference type="GO" id="GO:0003677">
    <property type="term" value="F:DNA binding"/>
    <property type="evidence" value="ECO:0007669"/>
    <property type="project" value="EnsemblMetazoa"/>
</dbReference>
<keyword evidence="8" id="KW-0539">Nucleus</keyword>
<keyword evidence="5 10" id="KW-0862">Zinc</keyword>
<dbReference type="Gene3D" id="3.30.160.60">
    <property type="entry name" value="Classic Zinc Finger"/>
    <property type="match status" value="4"/>
</dbReference>
<dbReference type="HOGENOM" id="CLU_002678_94_3_1"/>
<feature type="domain" description="ZAD" evidence="13">
    <location>
        <begin position="4"/>
        <end position="79"/>
    </location>
</feature>
<feature type="domain" description="C2H2-type" evidence="12">
    <location>
        <begin position="267"/>
        <end position="294"/>
    </location>
</feature>
<dbReference type="PhylomeDB" id="B4PTU6"/>
<dbReference type="eggNOG" id="KOG1721">
    <property type="taxonomic scope" value="Eukaryota"/>
</dbReference>
<protein>
    <recommendedName>
        <fullName evidence="16">Transcription factor Ouib</fullName>
    </recommendedName>
</protein>
<evidence type="ECO:0000256" key="9">
    <source>
        <dbReference type="PROSITE-ProRule" id="PRU00042"/>
    </source>
</evidence>
<dbReference type="PROSITE" id="PS50157">
    <property type="entry name" value="ZINC_FINGER_C2H2_2"/>
    <property type="match status" value="5"/>
</dbReference>
<keyword evidence="4 9" id="KW-0863">Zinc-finger</keyword>
<feature type="compositionally biased region" description="Basic residues" evidence="11">
    <location>
        <begin position="101"/>
        <end position="112"/>
    </location>
</feature>
<evidence type="ECO:0000256" key="8">
    <source>
        <dbReference type="ARBA" id="ARBA00023242"/>
    </source>
</evidence>
<evidence type="ECO:0000256" key="6">
    <source>
        <dbReference type="ARBA" id="ARBA00023015"/>
    </source>
</evidence>
<dbReference type="FunFam" id="3.30.160.60:FF:000446">
    <property type="entry name" value="Zinc finger protein"/>
    <property type="match status" value="1"/>
</dbReference>
<sequence length="373" mass="42492">MLINVCRLCGRSRLCPKAVALFKPGRQDVLRRIQLITGIHLQQIPNAPDMVCFCCQTDLHSAMIFRRQCILQQKKWVPLQQGDEVGANEEEKVAPNDSSPKKKTNQRRKGRARVPLEKVDIVVKNENKASADAPVGDDEFDQPVEISNEPEATDSDVKLEEVDLPDEYGLESDHELPNVQIHQCATCGIIKNNKSSLDRHQFEHSGLRPFPCQECPKTFLAASELKAHNLTHHTVEPPFACRYCDRRYFSVVGRKKHERVHTNERPFVCEQCGKAFTRTCILKAHMASHQVVRKYSCDVCDRWFSLKKHLATHYISNTHKRNAEAVTSSSEYMSMLSYESDETWSQATSLTPLTISVDEDLVQTQFDILCQEA</sequence>
<evidence type="ECO:0000256" key="1">
    <source>
        <dbReference type="ARBA" id="ARBA00004123"/>
    </source>
</evidence>
<dbReference type="OMA" id="HMASHQV"/>
<dbReference type="PROSITE" id="PS00028">
    <property type="entry name" value="ZINC_FINGER_C2H2_1"/>
    <property type="match status" value="4"/>
</dbReference>